<feature type="transmembrane region" description="Helical" evidence="9">
    <location>
        <begin position="266"/>
        <end position="283"/>
    </location>
</feature>
<evidence type="ECO:0000256" key="9">
    <source>
        <dbReference type="SAM" id="Phobius"/>
    </source>
</evidence>
<feature type="transmembrane region" description="Helical" evidence="9">
    <location>
        <begin position="289"/>
        <end position="311"/>
    </location>
</feature>
<dbReference type="PANTHER" id="PTHR22950:SF701">
    <property type="entry name" value="AMINO ACID TRANSPORTER AVT1A-LIKE"/>
    <property type="match status" value="1"/>
</dbReference>
<feature type="transmembrane region" description="Helical" evidence="9">
    <location>
        <begin position="174"/>
        <end position="196"/>
    </location>
</feature>
<proteinExistence type="inferred from homology"/>
<dbReference type="InterPro" id="IPR013057">
    <property type="entry name" value="AA_transpt_TM"/>
</dbReference>
<comment type="similarity">
    <text evidence="7">Belongs to the amino acid/polyamine transporter 2 family. Amino acid/auxin permease (AAAP) (TC 2.A.18.5) subfamily.</text>
</comment>
<comment type="subcellular location">
    <subcellularLocation>
        <location evidence="1">Membrane</location>
        <topology evidence="1">Multi-pass membrane protein</topology>
    </subcellularLocation>
</comment>
<feature type="region of interest" description="Disordered" evidence="8">
    <location>
        <begin position="1"/>
        <end position="68"/>
    </location>
</feature>
<evidence type="ECO:0000256" key="7">
    <source>
        <dbReference type="ARBA" id="ARBA00049662"/>
    </source>
</evidence>
<organism evidence="11">
    <name type="scientific">Glycine soja</name>
    <name type="common">Wild soybean</name>
    <dbReference type="NCBI Taxonomy" id="3848"/>
    <lineage>
        <taxon>Eukaryota</taxon>
        <taxon>Viridiplantae</taxon>
        <taxon>Streptophyta</taxon>
        <taxon>Embryophyta</taxon>
        <taxon>Tracheophyta</taxon>
        <taxon>Spermatophyta</taxon>
        <taxon>Magnoliopsida</taxon>
        <taxon>eudicotyledons</taxon>
        <taxon>Gunneridae</taxon>
        <taxon>Pentapetalae</taxon>
        <taxon>rosids</taxon>
        <taxon>fabids</taxon>
        <taxon>Fabales</taxon>
        <taxon>Fabaceae</taxon>
        <taxon>Papilionoideae</taxon>
        <taxon>50 kb inversion clade</taxon>
        <taxon>NPAAA clade</taxon>
        <taxon>indigoferoid/millettioid clade</taxon>
        <taxon>Phaseoleae</taxon>
        <taxon>Glycine</taxon>
        <taxon>Glycine subgen. Soja</taxon>
    </lineage>
</organism>
<evidence type="ECO:0000256" key="5">
    <source>
        <dbReference type="ARBA" id="ARBA00022989"/>
    </source>
</evidence>
<keyword evidence="6 9" id="KW-0472">Membrane</keyword>
<name>A0A0B2RTR3_GLYSO</name>
<gene>
    <name evidence="11" type="ORF">glysoja_041329</name>
</gene>
<protein>
    <submittedName>
        <fullName evidence="11">Vacuolar amino acid transporter 1</fullName>
    </submittedName>
</protein>
<dbReference type="AlphaFoldDB" id="A0A0B2RTR3"/>
<feature type="domain" description="Amino acid transporter transmembrane" evidence="10">
    <location>
        <begin position="147"/>
        <end position="547"/>
    </location>
</feature>
<evidence type="ECO:0000313" key="11">
    <source>
        <dbReference type="EMBL" id="KHN35212.1"/>
    </source>
</evidence>
<keyword evidence="4" id="KW-0029">Amino-acid transport</keyword>
<accession>A0A0B2RTR3</accession>
<evidence type="ECO:0000256" key="4">
    <source>
        <dbReference type="ARBA" id="ARBA00022970"/>
    </source>
</evidence>
<sequence length="555" mass="61168">MVRNESSNKEKDKDLDQFLFDRNDDDLVDEEQQEIEGVKYESESSSDGDDANRRAQPDSFSSQQWPQSYKETTDSYTIAAAPNFESVLRGPSFIYSSFDNRSKSNLDIDGKTPFLSAAEGIRQSTWWEKASVQRLVSGELPIGYGCSFTQTIFNGINVMAGVGLLSTPYTVNQAGWMSMAVMLLFAVMCCYTATLLRYCFENREEIITYPDIGEAAFGRYGRIAVSIILYTELYSYCVEFITLEGDNLTSLFPGTSLDLGGFQLDSMHLFGVLTALIILPTVWLKDLRIISYLSAGGVIATVLIIICVFCVGTIDGVGFHHTGQLVKWNGIPFAIGVYGFCFAGHSVFPNIYQSMADKKQFTKALIICFVLCVLIYGGTAIMGYLMFGDGTLSQITLNMPPGTFASKVALWTTVINPLTKYPFCQNYLAFESLKICHGLNKYALLMNPLARSLEELLPDRISSSYWCFILLRTTLVASTVCVAFLVPFFGLVMALIGSLFSILVSAIMPSLCFLKIIGKKATRTQVVLSVAIAAFGVICGILGTYSSLLSIADSY</sequence>
<feature type="transmembrane region" description="Helical" evidence="9">
    <location>
        <begin position="492"/>
        <end position="514"/>
    </location>
</feature>
<dbReference type="FunFam" id="1.20.1740.10:FF:000047">
    <property type="entry name" value="Amino acid transporter AVT1A"/>
    <property type="match status" value="1"/>
</dbReference>
<evidence type="ECO:0000256" key="3">
    <source>
        <dbReference type="ARBA" id="ARBA00022692"/>
    </source>
</evidence>
<dbReference type="PANTHER" id="PTHR22950">
    <property type="entry name" value="AMINO ACID TRANSPORTER"/>
    <property type="match status" value="1"/>
</dbReference>
<keyword evidence="5 9" id="KW-1133">Transmembrane helix</keyword>
<keyword evidence="3 9" id="KW-0812">Transmembrane</keyword>
<feature type="transmembrane region" description="Helical" evidence="9">
    <location>
        <begin position="465"/>
        <end position="486"/>
    </location>
</feature>
<evidence type="ECO:0000259" key="10">
    <source>
        <dbReference type="Pfam" id="PF01490"/>
    </source>
</evidence>
<feature type="transmembrane region" description="Helical" evidence="9">
    <location>
        <begin position="364"/>
        <end position="387"/>
    </location>
</feature>
<feature type="compositionally biased region" description="Basic and acidic residues" evidence="8">
    <location>
        <begin position="1"/>
        <end position="22"/>
    </location>
</feature>
<evidence type="ECO:0000256" key="1">
    <source>
        <dbReference type="ARBA" id="ARBA00004141"/>
    </source>
</evidence>
<keyword evidence="2" id="KW-0813">Transport</keyword>
<dbReference type="Pfam" id="PF01490">
    <property type="entry name" value="Aa_trans"/>
    <property type="match status" value="1"/>
</dbReference>
<dbReference type="GO" id="GO:0015179">
    <property type="term" value="F:L-amino acid transmembrane transporter activity"/>
    <property type="evidence" value="ECO:0007669"/>
    <property type="project" value="TreeGrafter"/>
</dbReference>
<feature type="compositionally biased region" description="Acidic residues" evidence="8">
    <location>
        <begin position="23"/>
        <end position="34"/>
    </location>
</feature>
<dbReference type="EMBL" id="KN648699">
    <property type="protein sequence ID" value="KHN35212.1"/>
    <property type="molecule type" value="Genomic_DNA"/>
</dbReference>
<feature type="transmembrane region" description="Helical" evidence="9">
    <location>
        <begin position="331"/>
        <end position="352"/>
    </location>
</feature>
<evidence type="ECO:0000256" key="2">
    <source>
        <dbReference type="ARBA" id="ARBA00022448"/>
    </source>
</evidence>
<dbReference type="Proteomes" id="UP000053555">
    <property type="component" value="Unassembled WGS sequence"/>
</dbReference>
<dbReference type="GO" id="GO:0005774">
    <property type="term" value="C:vacuolar membrane"/>
    <property type="evidence" value="ECO:0007669"/>
    <property type="project" value="TreeGrafter"/>
</dbReference>
<evidence type="ECO:0000256" key="8">
    <source>
        <dbReference type="SAM" id="MobiDB-lite"/>
    </source>
</evidence>
<evidence type="ECO:0000256" key="6">
    <source>
        <dbReference type="ARBA" id="ARBA00023136"/>
    </source>
</evidence>
<feature type="transmembrane region" description="Helical" evidence="9">
    <location>
        <begin position="526"/>
        <end position="552"/>
    </location>
</feature>
<feature type="compositionally biased region" description="Polar residues" evidence="8">
    <location>
        <begin position="58"/>
        <end position="68"/>
    </location>
</feature>
<reference evidence="11" key="1">
    <citation type="submission" date="2014-07" db="EMBL/GenBank/DDBJ databases">
        <title>Identification of a novel salt tolerance gene in wild soybean by whole-genome sequencing.</title>
        <authorList>
            <person name="Lam H.-M."/>
            <person name="Qi X."/>
            <person name="Li M.-W."/>
            <person name="Liu X."/>
            <person name="Xie M."/>
            <person name="Ni M."/>
            <person name="Xu X."/>
        </authorList>
    </citation>
    <scope>NUCLEOTIDE SEQUENCE [LARGE SCALE GENOMIC DNA]</scope>
    <source>
        <tissue evidence="11">Root</tissue>
    </source>
</reference>